<sequence length="166" mass="19044">MLGTLFGIDAEDPHLERGLQLAYFDKPLTGFLRESYDDGSIKRLSRYVDGERVAAYKWYPGGTRAFVKIYRNGKRHTEHVDWWPNGEVKYSRVFVNGIQQGEVIASYRDGTLEKRFNYVDGKQRGRQQLWNVDGSVRANFVMTATRRYGLIGEKVCNGGPSDRAEL</sequence>
<evidence type="ECO:0000313" key="1">
    <source>
        <dbReference type="EMBL" id="SVB72976.1"/>
    </source>
</evidence>
<accession>A0A382GCK0</accession>
<dbReference type="EMBL" id="UINC01054817">
    <property type="protein sequence ID" value="SVB72976.1"/>
    <property type="molecule type" value="Genomic_DNA"/>
</dbReference>
<dbReference type="Gene3D" id="3.90.930.1">
    <property type="match status" value="1"/>
</dbReference>
<name>A0A382GCK0_9ZZZZ</name>
<dbReference type="AlphaFoldDB" id="A0A382GCK0"/>
<proteinExistence type="predicted"/>
<gene>
    <name evidence="1" type="ORF">METZ01_LOCUS225830</name>
</gene>
<reference evidence="1" key="1">
    <citation type="submission" date="2018-05" db="EMBL/GenBank/DDBJ databases">
        <authorList>
            <person name="Lanie J.A."/>
            <person name="Ng W.-L."/>
            <person name="Kazmierczak K.M."/>
            <person name="Andrzejewski T.M."/>
            <person name="Davidsen T.M."/>
            <person name="Wayne K.J."/>
            <person name="Tettelin H."/>
            <person name="Glass J.I."/>
            <person name="Rusch D."/>
            <person name="Podicherti R."/>
            <person name="Tsui H.-C.T."/>
            <person name="Winkler M.E."/>
        </authorList>
    </citation>
    <scope>NUCLEOTIDE SEQUENCE</scope>
</reference>
<organism evidence="1">
    <name type="scientific">marine metagenome</name>
    <dbReference type="NCBI Taxonomy" id="408172"/>
    <lineage>
        <taxon>unclassified sequences</taxon>
        <taxon>metagenomes</taxon>
        <taxon>ecological metagenomes</taxon>
    </lineage>
</organism>
<protein>
    <recommendedName>
        <fullName evidence="2">Toxin-antitoxin system YwqK family antitoxin</fullName>
    </recommendedName>
</protein>
<dbReference type="SUPFAM" id="SSF82185">
    <property type="entry name" value="Histone H3 K4-specific methyltransferase SET7/9 N-terminal domain"/>
    <property type="match status" value="1"/>
</dbReference>
<evidence type="ECO:0008006" key="2">
    <source>
        <dbReference type="Google" id="ProtNLM"/>
    </source>
</evidence>